<keyword evidence="5 10" id="KW-0479">Metal-binding</keyword>
<proteinExistence type="inferred from homology"/>
<dbReference type="InterPro" id="IPR036396">
    <property type="entry name" value="Cyt_P450_sf"/>
</dbReference>
<keyword evidence="4 10" id="KW-0349">Heme</keyword>
<dbReference type="FunFam" id="1.10.630.10:FF:000182">
    <property type="entry name" value="Cytochrome P450 3A4"/>
    <property type="match status" value="1"/>
</dbReference>
<feature type="binding site" description="axial binding residue" evidence="10">
    <location>
        <position position="471"/>
    </location>
    <ligand>
        <name>heme</name>
        <dbReference type="ChEBI" id="CHEBI:30413"/>
    </ligand>
    <ligandPart>
        <name>Fe</name>
        <dbReference type="ChEBI" id="CHEBI:18248"/>
    </ligandPart>
</feature>
<comment type="cofactor">
    <cofactor evidence="1 10">
        <name>heme</name>
        <dbReference type="ChEBI" id="CHEBI:30413"/>
    </cofactor>
</comment>
<evidence type="ECO:0000256" key="6">
    <source>
        <dbReference type="ARBA" id="ARBA00023002"/>
    </source>
</evidence>
<keyword evidence="6 11" id="KW-0560">Oxidoreductase</keyword>
<keyword evidence="14" id="KW-1185">Reference proteome</keyword>
<evidence type="ECO:0000256" key="4">
    <source>
        <dbReference type="ARBA" id="ARBA00022617"/>
    </source>
</evidence>
<keyword evidence="8 11" id="KW-0503">Monooxygenase</keyword>
<gene>
    <name evidence="12" type="ORF">GSOID_T00011277001</name>
    <name evidence="13" type="ORF">GSOID_T00027061001</name>
</gene>
<comment type="function">
    <text evidence="9">Cytochromes P450 are a group of heme-thiolate monooxygenases. They oxidize a variety of structurally unrelated compounds, including steroids, fatty acids, and xenobiotics.</text>
</comment>
<evidence type="ECO:0000256" key="7">
    <source>
        <dbReference type="ARBA" id="ARBA00023004"/>
    </source>
</evidence>
<reference evidence="12" key="1">
    <citation type="journal article" date="2010" name="Science">
        <title>Plasticity of animal genome architecture unmasked by rapid evolution of a pelagic tunicate.</title>
        <authorList>
            <person name="Denoeud F."/>
            <person name="Henriet S."/>
            <person name="Mungpakdee S."/>
            <person name="Aury J.M."/>
            <person name="Da Silva C."/>
            <person name="Brinkmann H."/>
            <person name="Mikhaleva J."/>
            <person name="Olsen L.C."/>
            <person name="Jubin C."/>
            <person name="Canestro C."/>
            <person name="Bouquet J.M."/>
            <person name="Danks G."/>
            <person name="Poulain J."/>
            <person name="Campsteijn C."/>
            <person name="Adamski M."/>
            <person name="Cross I."/>
            <person name="Yadetie F."/>
            <person name="Muffato M."/>
            <person name="Louis A."/>
            <person name="Butcher S."/>
            <person name="Tsagkogeorga G."/>
            <person name="Konrad A."/>
            <person name="Singh S."/>
            <person name="Jensen M.F."/>
            <person name="Cong E.H."/>
            <person name="Eikeseth-Otteraa H."/>
            <person name="Noel B."/>
            <person name="Anthouard V."/>
            <person name="Porcel B.M."/>
            <person name="Kachouri-Lafond R."/>
            <person name="Nishino A."/>
            <person name="Ugolini M."/>
            <person name="Chourrout P."/>
            <person name="Nishida H."/>
            <person name="Aasland R."/>
            <person name="Huzurbazar S."/>
            <person name="Westhof E."/>
            <person name="Delsuc F."/>
            <person name="Lehrach H."/>
            <person name="Reinhardt R."/>
            <person name="Weissenbach J."/>
            <person name="Roy S.W."/>
            <person name="Artiguenave F."/>
            <person name="Postlethwait J.H."/>
            <person name="Manak J.R."/>
            <person name="Thompson E.M."/>
            <person name="Jaillon O."/>
            <person name="Du Pasquier L."/>
            <person name="Boudinot P."/>
            <person name="Liberles D.A."/>
            <person name="Volff J.N."/>
            <person name="Philippe H."/>
            <person name="Lenhard B."/>
            <person name="Roest Crollius H."/>
            <person name="Wincker P."/>
            <person name="Chourrout D."/>
        </authorList>
    </citation>
    <scope>NUCLEOTIDE SEQUENCE [LARGE SCALE GENOMIC DNA]</scope>
</reference>
<dbReference type="PROSITE" id="PS00086">
    <property type="entry name" value="CYTOCHROME_P450"/>
    <property type="match status" value="1"/>
</dbReference>
<dbReference type="GO" id="GO:0008395">
    <property type="term" value="F:steroid hydroxylase activity"/>
    <property type="evidence" value="ECO:0007669"/>
    <property type="project" value="TreeGrafter"/>
</dbReference>
<evidence type="ECO:0000256" key="2">
    <source>
        <dbReference type="ARBA" id="ARBA00010617"/>
    </source>
</evidence>
<dbReference type="EMBL" id="FN653018">
    <property type="protein sequence ID" value="CBY21750.1"/>
    <property type="molecule type" value="Genomic_DNA"/>
</dbReference>
<dbReference type="Gene3D" id="1.10.630.10">
    <property type="entry name" value="Cytochrome P450"/>
    <property type="match status" value="1"/>
</dbReference>
<dbReference type="InterPro" id="IPR017972">
    <property type="entry name" value="Cyt_P450_CS"/>
</dbReference>
<dbReference type="GO" id="GO:0005506">
    <property type="term" value="F:iron ion binding"/>
    <property type="evidence" value="ECO:0007669"/>
    <property type="project" value="InterPro"/>
</dbReference>
<dbReference type="GO" id="GO:0016712">
    <property type="term" value="F:oxidoreductase activity, acting on paired donors, with incorporation or reduction of molecular oxygen, reduced flavin or flavoprotein as one donor, and incorporation of one atom of oxygen"/>
    <property type="evidence" value="ECO:0007669"/>
    <property type="project" value="UniProtKB-EC"/>
</dbReference>
<dbReference type="EC" id="1.14.14.1" evidence="3"/>
<evidence type="ECO:0000256" key="1">
    <source>
        <dbReference type="ARBA" id="ARBA00001971"/>
    </source>
</evidence>
<comment type="similarity">
    <text evidence="2 11">Belongs to the cytochrome P450 family.</text>
</comment>
<dbReference type="Proteomes" id="UP000011014">
    <property type="component" value="Unassembled WGS sequence"/>
</dbReference>
<accession>E4WWK8</accession>
<dbReference type="OrthoDB" id="1470350at2759"/>
<protein>
    <recommendedName>
        <fullName evidence="3">unspecific monooxygenase</fullName>
        <ecNumber evidence="3">1.14.14.1</ecNumber>
    </recommendedName>
</protein>
<evidence type="ECO:0000313" key="12">
    <source>
        <dbReference type="EMBL" id="CBY21750.1"/>
    </source>
</evidence>
<dbReference type="AlphaFoldDB" id="E4WWK8"/>
<organism evidence="12">
    <name type="scientific">Oikopleura dioica</name>
    <name type="common">Tunicate</name>
    <dbReference type="NCBI Taxonomy" id="34765"/>
    <lineage>
        <taxon>Eukaryota</taxon>
        <taxon>Metazoa</taxon>
        <taxon>Chordata</taxon>
        <taxon>Tunicata</taxon>
        <taxon>Appendicularia</taxon>
        <taxon>Copelata</taxon>
        <taxon>Oikopleuridae</taxon>
        <taxon>Oikopleura</taxon>
    </lineage>
</organism>
<evidence type="ECO:0000256" key="11">
    <source>
        <dbReference type="RuleBase" id="RU000461"/>
    </source>
</evidence>
<dbReference type="InParanoid" id="E4WWK8"/>
<evidence type="ECO:0000256" key="8">
    <source>
        <dbReference type="ARBA" id="ARBA00023033"/>
    </source>
</evidence>
<dbReference type="SUPFAM" id="SSF48264">
    <property type="entry name" value="Cytochrome P450"/>
    <property type="match status" value="1"/>
</dbReference>
<evidence type="ECO:0000256" key="5">
    <source>
        <dbReference type="ARBA" id="ARBA00022723"/>
    </source>
</evidence>
<sequence length="531" mass="60225">MADILSEIRGKIPKALAAFQIPAYSEIPEKLTNTPLWVKISLGTSVVTYAYVRYKWTAMNEWGVPMLTPSLLSFGTCGHYATDNGFNELADRELKDKNRKTVGYYRLTSPVVLTIDTELINAVFTTHFSSFSARQPEMGSFGVGKDMIHTLDILTCPKQWKRIRQSISPSFSNVQLEKMMGITKSRLDVLCEQIKNLNGDKINVKGVTGKYTMDAFLAGAMGIEMELDDIRDFTKSKEYTYFNDIFNPGPQVFLSVLIPHFGDLLDSLDIKIYAGDAYRWFSGYCRSLLGVETPETDQRNFLSSFKKLRISDKEAKTATKGLTDDEIISQIFVLFAAGYETTATAMQWALYEICKNPQLQNELYEEVKNVEESFDNLNAQKLPLLCAVINEVLRLYAPSGVHLRYCNEDVVINGIPFTKGSNVEVPVDLLHESEEYWGADALEFRPARWVENPELYKANFFLPFGAGPRNCVGMRFANMQARLGLLRILKTFRLEFPKDCVANAKRTRLTTFLIGPTEEIMVSFLPHEYIH</sequence>
<dbReference type="PRINTS" id="PR00463">
    <property type="entry name" value="EP450I"/>
</dbReference>
<keyword evidence="7 10" id="KW-0408">Iron</keyword>
<evidence type="ECO:0000256" key="3">
    <source>
        <dbReference type="ARBA" id="ARBA00012109"/>
    </source>
</evidence>
<dbReference type="PRINTS" id="PR00385">
    <property type="entry name" value="P450"/>
</dbReference>
<dbReference type="PANTHER" id="PTHR24302">
    <property type="entry name" value="CYTOCHROME P450 FAMILY 3"/>
    <property type="match status" value="1"/>
</dbReference>
<evidence type="ECO:0000313" key="13">
    <source>
        <dbReference type="EMBL" id="CBY35255.1"/>
    </source>
</evidence>
<name>E4WWK8_OIKDI</name>
<dbReference type="Pfam" id="PF00067">
    <property type="entry name" value="p450"/>
    <property type="match status" value="1"/>
</dbReference>
<dbReference type="InterPro" id="IPR002401">
    <property type="entry name" value="Cyt_P450_E_grp-I"/>
</dbReference>
<dbReference type="PANTHER" id="PTHR24302:SF15">
    <property type="entry name" value="FATTY-ACID PEROXYGENASE"/>
    <property type="match status" value="1"/>
</dbReference>
<dbReference type="GO" id="GO:0020037">
    <property type="term" value="F:heme binding"/>
    <property type="evidence" value="ECO:0007669"/>
    <property type="project" value="InterPro"/>
</dbReference>
<evidence type="ECO:0000256" key="9">
    <source>
        <dbReference type="ARBA" id="ARBA00043906"/>
    </source>
</evidence>
<dbReference type="InterPro" id="IPR001128">
    <property type="entry name" value="Cyt_P450"/>
</dbReference>
<evidence type="ECO:0000256" key="10">
    <source>
        <dbReference type="PIRSR" id="PIRSR602401-1"/>
    </source>
</evidence>
<dbReference type="InterPro" id="IPR050705">
    <property type="entry name" value="Cytochrome_P450_3A"/>
</dbReference>
<dbReference type="EMBL" id="FN654605">
    <property type="protein sequence ID" value="CBY35255.1"/>
    <property type="molecule type" value="Genomic_DNA"/>
</dbReference>
<evidence type="ECO:0000313" key="14">
    <source>
        <dbReference type="Proteomes" id="UP000001307"/>
    </source>
</evidence>
<dbReference type="Proteomes" id="UP000001307">
    <property type="component" value="Unassembled WGS sequence"/>
</dbReference>